<comment type="caution">
    <text evidence="2">The sequence shown here is derived from an EMBL/GenBank/DDBJ whole genome shotgun (WGS) entry which is preliminary data.</text>
</comment>
<proteinExistence type="predicted"/>
<evidence type="ECO:0000313" key="2">
    <source>
        <dbReference type="EMBL" id="MCD9643730.1"/>
    </source>
</evidence>
<dbReference type="Proteomes" id="UP000823775">
    <property type="component" value="Unassembled WGS sequence"/>
</dbReference>
<organism evidence="2 3">
    <name type="scientific">Datura stramonium</name>
    <name type="common">Jimsonweed</name>
    <name type="synonym">Common thornapple</name>
    <dbReference type="NCBI Taxonomy" id="4076"/>
    <lineage>
        <taxon>Eukaryota</taxon>
        <taxon>Viridiplantae</taxon>
        <taxon>Streptophyta</taxon>
        <taxon>Embryophyta</taxon>
        <taxon>Tracheophyta</taxon>
        <taxon>Spermatophyta</taxon>
        <taxon>Magnoliopsida</taxon>
        <taxon>eudicotyledons</taxon>
        <taxon>Gunneridae</taxon>
        <taxon>Pentapetalae</taxon>
        <taxon>asterids</taxon>
        <taxon>lamiids</taxon>
        <taxon>Solanales</taxon>
        <taxon>Solanaceae</taxon>
        <taxon>Solanoideae</taxon>
        <taxon>Datureae</taxon>
        <taxon>Datura</taxon>
    </lineage>
</organism>
<evidence type="ECO:0000256" key="1">
    <source>
        <dbReference type="SAM" id="MobiDB-lite"/>
    </source>
</evidence>
<name>A0ABS8V962_DATST</name>
<keyword evidence="3" id="KW-1185">Reference proteome</keyword>
<evidence type="ECO:0000313" key="3">
    <source>
        <dbReference type="Proteomes" id="UP000823775"/>
    </source>
</evidence>
<feature type="region of interest" description="Disordered" evidence="1">
    <location>
        <begin position="98"/>
        <end position="125"/>
    </location>
</feature>
<reference evidence="2 3" key="1">
    <citation type="journal article" date="2021" name="BMC Genomics">
        <title>Datura genome reveals duplications of psychoactive alkaloid biosynthetic genes and high mutation rate following tissue culture.</title>
        <authorList>
            <person name="Rajewski A."/>
            <person name="Carter-House D."/>
            <person name="Stajich J."/>
            <person name="Litt A."/>
        </authorList>
    </citation>
    <scope>NUCLEOTIDE SEQUENCE [LARGE SCALE GENOMIC DNA]</scope>
    <source>
        <strain evidence="2">AR-01</strain>
    </source>
</reference>
<protein>
    <submittedName>
        <fullName evidence="2">Uncharacterized protein</fullName>
    </submittedName>
</protein>
<gene>
    <name evidence="2" type="ORF">HAX54_031399</name>
</gene>
<accession>A0ABS8V962</accession>
<sequence>MALESSKGKGVASSSRGKHVTHVTRERVCLVFSLMTGRLINVRVIIKDVLICGNDKGPEDLHSPLLSICECNLYIDNVLSHLYGMKMLQLRMSEDRVDSNLESDANDGEDSKMGEVAYAPMDDED</sequence>
<dbReference type="EMBL" id="JACEIK010003982">
    <property type="protein sequence ID" value="MCD9643730.1"/>
    <property type="molecule type" value="Genomic_DNA"/>
</dbReference>